<feature type="compositionally biased region" description="Polar residues" evidence="1">
    <location>
        <begin position="32"/>
        <end position="51"/>
    </location>
</feature>
<evidence type="ECO:0000313" key="3">
    <source>
        <dbReference type="Proteomes" id="UP000593737"/>
    </source>
</evidence>
<evidence type="ECO:0000313" key="2">
    <source>
        <dbReference type="EMBL" id="QPD04505.1"/>
    </source>
</evidence>
<accession>A0A7S8FEM9</accession>
<evidence type="ECO:0000256" key="1">
    <source>
        <dbReference type="SAM" id="MobiDB-lite"/>
    </source>
</evidence>
<dbReference type="EMBL" id="CP047423">
    <property type="protein sequence ID" value="QPD04505.1"/>
    <property type="molecule type" value="Genomic_DNA"/>
</dbReference>
<gene>
    <name evidence="2" type="ORF">Nkreftii_002279</name>
</gene>
<name>A0A7S8FEM9_9BACT</name>
<evidence type="ECO:0008006" key="4">
    <source>
        <dbReference type="Google" id="ProtNLM"/>
    </source>
</evidence>
<proteinExistence type="predicted"/>
<sequence length="138" mass="15531">MKAARNQSTKRREKNTATTNATRKVSSKKSVEPNTTSLSRTSSHMGDQSTSETDELEIDRPIPGEADSVSESQRPSSQATDTMPGAEEESHELIHCRIAERAFLLYLDCGCQHGRHLEHWLEAEREIRTNNHQPNETT</sequence>
<dbReference type="Pfam" id="PF11154">
    <property type="entry name" value="DUF2934"/>
    <property type="match status" value="1"/>
</dbReference>
<dbReference type="KEGG" id="nkf:Nkreftii_002279"/>
<dbReference type="Proteomes" id="UP000593737">
    <property type="component" value="Chromosome"/>
</dbReference>
<reference evidence="2 3" key="1">
    <citation type="journal article" date="2020" name="ISME J.">
        <title>Enrichment and physiological characterization of a novel comammox Nitrospira indicates ammonium inhibition of complete nitrification.</title>
        <authorList>
            <person name="Sakoula D."/>
            <person name="Koch H."/>
            <person name="Frank J."/>
            <person name="Jetten M.S.M."/>
            <person name="van Kessel M.A.H.J."/>
            <person name="Lucker S."/>
        </authorList>
    </citation>
    <scope>NUCLEOTIDE SEQUENCE [LARGE SCALE GENOMIC DNA]</scope>
    <source>
        <strain evidence="2">Comreactor17</strain>
    </source>
</reference>
<dbReference type="InterPro" id="IPR021327">
    <property type="entry name" value="DUF2934"/>
</dbReference>
<dbReference type="AlphaFoldDB" id="A0A7S8FEM9"/>
<feature type="region of interest" description="Disordered" evidence="1">
    <location>
        <begin position="1"/>
        <end position="91"/>
    </location>
</feature>
<protein>
    <recommendedName>
        <fullName evidence="4">DUF2934 domain-containing protein</fullName>
    </recommendedName>
</protein>
<organism evidence="2 3">
    <name type="scientific">Candidatus Nitrospira kreftii</name>
    <dbReference type="NCBI Taxonomy" id="2652173"/>
    <lineage>
        <taxon>Bacteria</taxon>
        <taxon>Pseudomonadati</taxon>
        <taxon>Nitrospirota</taxon>
        <taxon>Nitrospiria</taxon>
        <taxon>Nitrospirales</taxon>
        <taxon>Nitrospiraceae</taxon>
        <taxon>Nitrospira</taxon>
    </lineage>
</organism>
<feature type="compositionally biased region" description="Polar residues" evidence="1">
    <location>
        <begin position="69"/>
        <end position="81"/>
    </location>
</feature>